<dbReference type="InterPro" id="IPR057039">
    <property type="entry name" value="At5g52880_ARM"/>
</dbReference>
<dbReference type="OMA" id="LWAYPRR"/>
<evidence type="ECO:0000259" key="1">
    <source>
        <dbReference type="PROSITE" id="PS50181"/>
    </source>
</evidence>
<dbReference type="Proteomes" id="UP000091857">
    <property type="component" value="Chromosome 6"/>
</dbReference>
<dbReference type="AlphaFoldDB" id="A0A2C9VR28"/>
<evidence type="ECO:0000313" key="2">
    <source>
        <dbReference type="EMBL" id="OAY48381.1"/>
    </source>
</evidence>
<dbReference type="STRING" id="3983.A0A2C9VR28"/>
<dbReference type="Gene3D" id="1.20.1280.50">
    <property type="match status" value="1"/>
</dbReference>
<accession>A0A2C9VR28</accession>
<dbReference type="SUPFAM" id="SSF81383">
    <property type="entry name" value="F-box domain"/>
    <property type="match status" value="1"/>
</dbReference>
<evidence type="ECO:0000313" key="3">
    <source>
        <dbReference type="Proteomes" id="UP000091857"/>
    </source>
</evidence>
<dbReference type="PANTHER" id="PTHR47744:SF1">
    <property type="entry name" value="OS05G0526300 PROTEIN"/>
    <property type="match status" value="1"/>
</dbReference>
<proteinExistence type="predicted"/>
<feature type="domain" description="F-box" evidence="1">
    <location>
        <begin position="114"/>
        <end position="160"/>
    </location>
</feature>
<dbReference type="GO" id="GO:0005737">
    <property type="term" value="C:cytoplasm"/>
    <property type="evidence" value="ECO:0007669"/>
    <property type="project" value="EnsemblPlants"/>
</dbReference>
<protein>
    <recommendedName>
        <fullName evidence="1">F-box domain-containing protein</fullName>
    </recommendedName>
</protein>
<dbReference type="Gramene" id="Manes.06G154300.1.v8.1">
    <property type="protein sequence ID" value="Manes.06G154300.1.v8.1.CDS"/>
    <property type="gene ID" value="Manes.06G154300.v8.1"/>
</dbReference>
<dbReference type="PROSITE" id="PS50181">
    <property type="entry name" value="FBOX"/>
    <property type="match status" value="1"/>
</dbReference>
<sequence>MSNSTERYQKLAFKEALSRIHHYPVACKDLSFILREAYQKLPKNLQSVVYQDTLTAIRLLPEIQTCSAVSAAHLLLRSAEAVLPKQRKILAVTEFKHSKVAHKRRSKAHQEEETPAATELPQDVLLHIFSFLDIQSLVSVSLVSWSWNFAAHNNQLWHSLYAIFFGSKCDTMLQNGRQGENKEFTLLQEHADARTSIDWREAFKRKYMGNSSKRLASNRGYCVNCETIVWVDNMKCCNGECGFWQILPVSAHQVVEYLLYGSSSIPSSSDSDSESDEGSIHRLWAYPRYMGRYQKVQNK</sequence>
<gene>
    <name evidence="2" type="ORF">MANES_06G154300v8</name>
</gene>
<dbReference type="Pfam" id="PF12937">
    <property type="entry name" value="F-box-like"/>
    <property type="match status" value="1"/>
</dbReference>
<reference evidence="3" key="1">
    <citation type="journal article" date="2016" name="Nat. Biotechnol.">
        <title>Sequencing wild and cultivated cassava and related species reveals extensive interspecific hybridization and genetic diversity.</title>
        <authorList>
            <person name="Bredeson J.V."/>
            <person name="Lyons J.B."/>
            <person name="Prochnik S.E."/>
            <person name="Wu G.A."/>
            <person name="Ha C.M."/>
            <person name="Edsinger-Gonzales E."/>
            <person name="Grimwood J."/>
            <person name="Schmutz J."/>
            <person name="Rabbi I.Y."/>
            <person name="Egesi C."/>
            <person name="Nauluvula P."/>
            <person name="Lebot V."/>
            <person name="Ndunguru J."/>
            <person name="Mkamilo G."/>
            <person name="Bart R.S."/>
            <person name="Setter T.L."/>
            <person name="Gleadow R.M."/>
            <person name="Kulakow P."/>
            <person name="Ferguson M.E."/>
            <person name="Rounsley S."/>
            <person name="Rokhsar D.S."/>
        </authorList>
    </citation>
    <scope>NUCLEOTIDE SEQUENCE [LARGE SCALE GENOMIC DNA]</scope>
    <source>
        <strain evidence="3">cv. AM560-2</strain>
    </source>
</reference>
<dbReference type="InterPro" id="IPR001810">
    <property type="entry name" value="F-box_dom"/>
</dbReference>
<name>A0A2C9VR28_MANES</name>
<dbReference type="SMART" id="SM00256">
    <property type="entry name" value="FBOX"/>
    <property type="match status" value="1"/>
</dbReference>
<dbReference type="PANTHER" id="PTHR47744">
    <property type="entry name" value="OS05G0526300 PROTEIN"/>
    <property type="match status" value="1"/>
</dbReference>
<comment type="caution">
    <text evidence="2">The sequence shown here is derived from an EMBL/GenBank/DDBJ whole genome shotgun (WGS) entry which is preliminary data.</text>
</comment>
<dbReference type="OrthoDB" id="10257471at2759"/>
<keyword evidence="3" id="KW-1185">Reference proteome</keyword>
<organism evidence="2 3">
    <name type="scientific">Manihot esculenta</name>
    <name type="common">Cassava</name>
    <name type="synonym">Jatropha manihot</name>
    <dbReference type="NCBI Taxonomy" id="3983"/>
    <lineage>
        <taxon>Eukaryota</taxon>
        <taxon>Viridiplantae</taxon>
        <taxon>Streptophyta</taxon>
        <taxon>Embryophyta</taxon>
        <taxon>Tracheophyta</taxon>
        <taxon>Spermatophyta</taxon>
        <taxon>Magnoliopsida</taxon>
        <taxon>eudicotyledons</taxon>
        <taxon>Gunneridae</taxon>
        <taxon>Pentapetalae</taxon>
        <taxon>rosids</taxon>
        <taxon>fabids</taxon>
        <taxon>Malpighiales</taxon>
        <taxon>Euphorbiaceae</taxon>
        <taxon>Crotonoideae</taxon>
        <taxon>Manihoteae</taxon>
        <taxon>Manihot</taxon>
    </lineage>
</organism>
<dbReference type="EMBL" id="CM004392">
    <property type="protein sequence ID" value="OAY48381.1"/>
    <property type="molecule type" value="Genomic_DNA"/>
</dbReference>
<dbReference type="Pfam" id="PF24104">
    <property type="entry name" value="At5g52880_ARM"/>
    <property type="match status" value="1"/>
</dbReference>
<dbReference type="InterPro" id="IPR036047">
    <property type="entry name" value="F-box-like_dom_sf"/>
</dbReference>